<reference evidence="4 5" key="1">
    <citation type="journal article" date="2011" name="Science">
        <title>The Selaginella genome identifies genetic changes associated with the evolution of vascular plants.</title>
        <authorList>
            <person name="Banks J.A."/>
            <person name="Nishiyama T."/>
            <person name="Hasebe M."/>
            <person name="Bowman J.L."/>
            <person name="Gribskov M."/>
            <person name="dePamphilis C."/>
            <person name="Albert V.A."/>
            <person name="Aono N."/>
            <person name="Aoyama T."/>
            <person name="Ambrose B.A."/>
            <person name="Ashton N.W."/>
            <person name="Axtell M.J."/>
            <person name="Barker E."/>
            <person name="Barker M.S."/>
            <person name="Bennetzen J.L."/>
            <person name="Bonawitz N.D."/>
            <person name="Chapple C."/>
            <person name="Cheng C."/>
            <person name="Correa L.G."/>
            <person name="Dacre M."/>
            <person name="DeBarry J."/>
            <person name="Dreyer I."/>
            <person name="Elias M."/>
            <person name="Engstrom E.M."/>
            <person name="Estelle M."/>
            <person name="Feng L."/>
            <person name="Finet C."/>
            <person name="Floyd S.K."/>
            <person name="Frommer W.B."/>
            <person name="Fujita T."/>
            <person name="Gramzow L."/>
            <person name="Gutensohn M."/>
            <person name="Harholt J."/>
            <person name="Hattori M."/>
            <person name="Heyl A."/>
            <person name="Hirai T."/>
            <person name="Hiwatashi Y."/>
            <person name="Ishikawa M."/>
            <person name="Iwata M."/>
            <person name="Karol K.G."/>
            <person name="Koehler B."/>
            <person name="Kolukisaoglu U."/>
            <person name="Kubo M."/>
            <person name="Kurata T."/>
            <person name="Lalonde S."/>
            <person name="Li K."/>
            <person name="Li Y."/>
            <person name="Litt A."/>
            <person name="Lyons E."/>
            <person name="Manning G."/>
            <person name="Maruyama T."/>
            <person name="Michael T.P."/>
            <person name="Mikami K."/>
            <person name="Miyazaki S."/>
            <person name="Morinaga S."/>
            <person name="Murata T."/>
            <person name="Mueller-Roeber B."/>
            <person name="Nelson D.R."/>
            <person name="Obara M."/>
            <person name="Oguri Y."/>
            <person name="Olmstead R.G."/>
            <person name="Onodera N."/>
            <person name="Petersen B.L."/>
            <person name="Pils B."/>
            <person name="Prigge M."/>
            <person name="Rensing S.A."/>
            <person name="Riano-Pachon D.M."/>
            <person name="Roberts A.W."/>
            <person name="Sato Y."/>
            <person name="Scheller H.V."/>
            <person name="Schulz B."/>
            <person name="Schulz C."/>
            <person name="Shakirov E.V."/>
            <person name="Shibagaki N."/>
            <person name="Shinohara N."/>
            <person name="Shippen D.E."/>
            <person name="Soerensen I."/>
            <person name="Sotooka R."/>
            <person name="Sugimoto N."/>
            <person name="Sugita M."/>
            <person name="Sumikawa N."/>
            <person name="Tanurdzic M."/>
            <person name="Theissen G."/>
            <person name="Ulvskov P."/>
            <person name="Wakazuki S."/>
            <person name="Weng J.K."/>
            <person name="Willats W.W."/>
            <person name="Wipf D."/>
            <person name="Wolf P.G."/>
            <person name="Yang L."/>
            <person name="Zimmer A.D."/>
            <person name="Zhu Q."/>
            <person name="Mitros T."/>
            <person name="Hellsten U."/>
            <person name="Loque D."/>
            <person name="Otillar R."/>
            <person name="Salamov A."/>
            <person name="Schmutz J."/>
            <person name="Shapiro H."/>
            <person name="Lindquist E."/>
            <person name="Lucas S."/>
            <person name="Rokhsar D."/>
            <person name="Grigoriev I.V."/>
        </authorList>
    </citation>
    <scope>NUCLEOTIDE SEQUENCE [LARGE SCALE GENOMIC DNA]</scope>
</reference>
<keyword evidence="5" id="KW-1185">Reference proteome</keyword>
<dbReference type="InterPro" id="IPR046960">
    <property type="entry name" value="PPR_At4g14850-like_plant"/>
</dbReference>
<name>D8RDV5_SELML</name>
<dbReference type="KEGG" id="smo:SELMODRAFT_91775"/>
<protein>
    <recommendedName>
        <fullName evidence="6">Pentacotripeptide-repeat region of PRORP domain-containing protein</fullName>
    </recommendedName>
</protein>
<comment type="similarity">
    <text evidence="2">Belongs to the PPR family. PCMP-E subfamily.</text>
</comment>
<dbReference type="HOGENOM" id="CLU_002706_28_0_1"/>
<sequence length="213" mass="23517">MQYTLLISALVREGRFHDAVGWFQRMLLEGRKPDRVCFVAVVGAYGGIGNLDKAKFIHGYLYRSGYEADIIVGTALVNLYAKCGSIRNARLMFGRITSSSPVLWNAMITAYTQSGYVELYCGEVVSLFQRMCLQGIRGNQVTFVAVLNACVGPSMAEEVEWIHGLVTESGFQGELLVQTALIKAYGRAKLAGIATRIFEGIVERDIVAWNTMV</sequence>
<accession>D8RDV5</accession>
<dbReference type="InterPro" id="IPR002885">
    <property type="entry name" value="PPR_rpt"/>
</dbReference>
<dbReference type="PANTHER" id="PTHR47926:SF533">
    <property type="entry name" value="DYW DOMAIN-CONTAINING PROTEIN"/>
    <property type="match status" value="1"/>
</dbReference>
<dbReference type="FunFam" id="1.25.40.10:FF:000205">
    <property type="entry name" value="Pentatricopeptide repeat-containing protein, mitochondrial"/>
    <property type="match status" value="1"/>
</dbReference>
<dbReference type="PANTHER" id="PTHR47926">
    <property type="entry name" value="PENTATRICOPEPTIDE REPEAT-CONTAINING PROTEIN"/>
    <property type="match status" value="1"/>
</dbReference>
<dbReference type="NCBIfam" id="TIGR00756">
    <property type="entry name" value="PPR"/>
    <property type="match status" value="1"/>
</dbReference>
<proteinExistence type="inferred from homology"/>
<dbReference type="eggNOG" id="KOG4197">
    <property type="taxonomic scope" value="Eukaryota"/>
</dbReference>
<evidence type="ECO:0000256" key="3">
    <source>
        <dbReference type="PROSITE-ProRule" id="PRU00708"/>
    </source>
</evidence>
<dbReference type="Pfam" id="PF01535">
    <property type="entry name" value="PPR"/>
    <property type="match status" value="3"/>
</dbReference>
<dbReference type="InParanoid" id="D8RDV5"/>
<evidence type="ECO:0000313" key="5">
    <source>
        <dbReference type="Proteomes" id="UP000001514"/>
    </source>
</evidence>
<keyword evidence="1" id="KW-0677">Repeat</keyword>
<dbReference type="STRING" id="88036.D8RDV5"/>
<evidence type="ECO:0000256" key="2">
    <source>
        <dbReference type="ARBA" id="ARBA00061659"/>
    </source>
</evidence>
<dbReference type="Gene3D" id="1.25.40.10">
    <property type="entry name" value="Tetratricopeptide repeat domain"/>
    <property type="match status" value="2"/>
</dbReference>
<dbReference type="PROSITE" id="PS51375">
    <property type="entry name" value="PPR"/>
    <property type="match status" value="1"/>
</dbReference>
<dbReference type="Proteomes" id="UP000001514">
    <property type="component" value="Unassembled WGS sequence"/>
</dbReference>
<evidence type="ECO:0008006" key="6">
    <source>
        <dbReference type="Google" id="ProtNLM"/>
    </source>
</evidence>
<dbReference type="OMA" id="EEVEWIH"/>
<dbReference type="Gramene" id="EFJ29321">
    <property type="protein sequence ID" value="EFJ29321"/>
    <property type="gene ID" value="SELMODRAFT_91775"/>
</dbReference>
<dbReference type="GO" id="GO:0005739">
    <property type="term" value="C:mitochondrion"/>
    <property type="evidence" value="ECO:0007669"/>
    <property type="project" value="UniProtKB-ARBA"/>
</dbReference>
<evidence type="ECO:0000313" key="4">
    <source>
        <dbReference type="EMBL" id="EFJ29321.1"/>
    </source>
</evidence>
<feature type="non-terminal residue" evidence="4">
    <location>
        <position position="213"/>
    </location>
</feature>
<dbReference type="AlphaFoldDB" id="D8RDV5"/>
<gene>
    <name evidence="4" type="ORF">SELMODRAFT_91775</name>
</gene>
<feature type="repeat" description="PPR" evidence="3">
    <location>
        <begin position="1"/>
        <end position="33"/>
    </location>
</feature>
<dbReference type="GO" id="GO:0009451">
    <property type="term" value="P:RNA modification"/>
    <property type="evidence" value="ECO:0007669"/>
    <property type="project" value="InterPro"/>
</dbReference>
<dbReference type="InterPro" id="IPR011990">
    <property type="entry name" value="TPR-like_helical_dom_sf"/>
</dbReference>
<organism evidence="5">
    <name type="scientific">Selaginella moellendorffii</name>
    <name type="common">Spikemoss</name>
    <dbReference type="NCBI Taxonomy" id="88036"/>
    <lineage>
        <taxon>Eukaryota</taxon>
        <taxon>Viridiplantae</taxon>
        <taxon>Streptophyta</taxon>
        <taxon>Embryophyta</taxon>
        <taxon>Tracheophyta</taxon>
        <taxon>Lycopodiopsida</taxon>
        <taxon>Selaginellales</taxon>
        <taxon>Selaginellaceae</taxon>
        <taxon>Selaginella</taxon>
    </lineage>
</organism>
<evidence type="ECO:0000256" key="1">
    <source>
        <dbReference type="ARBA" id="ARBA00022737"/>
    </source>
</evidence>
<dbReference type="EMBL" id="GL377577">
    <property type="protein sequence ID" value="EFJ29321.1"/>
    <property type="molecule type" value="Genomic_DNA"/>
</dbReference>
<dbReference type="GO" id="GO:0003723">
    <property type="term" value="F:RNA binding"/>
    <property type="evidence" value="ECO:0007669"/>
    <property type="project" value="InterPro"/>
</dbReference>